<evidence type="ECO:0000256" key="8">
    <source>
        <dbReference type="PIRSR" id="PIRSR000005-1"/>
    </source>
</evidence>
<keyword evidence="6" id="KW-0249">Electron transport</keyword>
<evidence type="ECO:0000256" key="9">
    <source>
        <dbReference type="PIRSR" id="PIRSR000005-2"/>
    </source>
</evidence>
<feature type="binding site" description="axial binding residue" evidence="9">
    <location>
        <position position="84"/>
    </location>
    <ligand>
        <name>heme c</name>
        <dbReference type="ChEBI" id="CHEBI:61717"/>
        <label>1</label>
    </ligand>
    <ligandPart>
        <name>Fe</name>
        <dbReference type="ChEBI" id="CHEBI:18248"/>
    </ligandPart>
</feature>
<proteinExistence type="predicted"/>
<dbReference type="InterPro" id="IPR024167">
    <property type="entry name" value="Cytochrome_c4-like"/>
</dbReference>
<dbReference type="STRING" id="584787.GCA_001247655_00657"/>
<comment type="PTM">
    <text evidence="8">Binds 2 heme c groups covalently per subunit.</text>
</comment>
<dbReference type="RefSeq" id="WP_050659569.1">
    <property type="nucleotide sequence ID" value="NZ_JBLXAC010000010.1"/>
</dbReference>
<dbReference type="InterPro" id="IPR036909">
    <property type="entry name" value="Cyt_c-like_dom_sf"/>
</dbReference>
<dbReference type="GO" id="GO:0042597">
    <property type="term" value="C:periplasmic space"/>
    <property type="evidence" value="ECO:0007669"/>
    <property type="project" value="UniProtKB-SubCell"/>
</dbReference>
<feature type="chain" id="PRO_5018129154" evidence="10">
    <location>
        <begin position="21"/>
        <end position="207"/>
    </location>
</feature>
<feature type="binding site" description="covalent" evidence="8">
    <location>
        <position position="137"/>
    </location>
    <ligand>
        <name>heme c</name>
        <dbReference type="ChEBI" id="CHEBI:61717"/>
        <label>2</label>
    </ligand>
</feature>
<evidence type="ECO:0000313" key="13">
    <source>
        <dbReference type="Proteomes" id="UP000268033"/>
    </source>
</evidence>
<gene>
    <name evidence="12" type="ORF">EDC28_107149</name>
</gene>
<dbReference type="GO" id="GO:0009055">
    <property type="term" value="F:electron transfer activity"/>
    <property type="evidence" value="ECO:0007669"/>
    <property type="project" value="InterPro"/>
</dbReference>
<dbReference type="InterPro" id="IPR009056">
    <property type="entry name" value="Cyt_c-like_dom"/>
</dbReference>
<keyword evidence="3 8" id="KW-0349">Heme</keyword>
<keyword evidence="10" id="KW-0732">Signal</keyword>
<feature type="domain" description="Cytochrome c" evidence="11">
    <location>
        <begin position="116"/>
        <end position="207"/>
    </location>
</feature>
<protein>
    <submittedName>
        <fullName evidence="12">Cytochrome c553</fullName>
    </submittedName>
</protein>
<evidence type="ECO:0000313" key="12">
    <source>
        <dbReference type="EMBL" id="ROQ24267.1"/>
    </source>
</evidence>
<evidence type="ECO:0000256" key="5">
    <source>
        <dbReference type="ARBA" id="ARBA00022764"/>
    </source>
</evidence>
<evidence type="ECO:0000256" key="7">
    <source>
        <dbReference type="ARBA" id="ARBA00023004"/>
    </source>
</evidence>
<evidence type="ECO:0000256" key="4">
    <source>
        <dbReference type="ARBA" id="ARBA00022723"/>
    </source>
</evidence>
<dbReference type="PROSITE" id="PS51007">
    <property type="entry name" value="CYTC"/>
    <property type="match status" value="2"/>
</dbReference>
<dbReference type="OrthoDB" id="9773456at2"/>
<dbReference type="GO" id="GO:0020037">
    <property type="term" value="F:heme binding"/>
    <property type="evidence" value="ECO:0007669"/>
    <property type="project" value="InterPro"/>
</dbReference>
<accession>A0A3N1PB29</accession>
<feature type="binding site" description="axial binding residue" evidence="9">
    <location>
        <position position="184"/>
    </location>
    <ligand>
        <name>heme c</name>
        <dbReference type="ChEBI" id="CHEBI:61717"/>
        <label>2</label>
    </ligand>
    <ligandPart>
        <name>Fe</name>
        <dbReference type="ChEBI" id="CHEBI:18248"/>
    </ligandPart>
</feature>
<keyword evidence="2" id="KW-0813">Transport</keyword>
<feature type="signal peptide" evidence="10">
    <location>
        <begin position="1"/>
        <end position="20"/>
    </location>
</feature>
<dbReference type="Proteomes" id="UP000268033">
    <property type="component" value="Unassembled WGS sequence"/>
</dbReference>
<dbReference type="Pfam" id="PF00034">
    <property type="entry name" value="Cytochrom_C"/>
    <property type="match status" value="2"/>
</dbReference>
<reference evidence="12 13" key="1">
    <citation type="submission" date="2018-11" db="EMBL/GenBank/DDBJ databases">
        <title>Genomic Encyclopedia of Type Strains, Phase IV (KMG-IV): sequencing the most valuable type-strain genomes for metagenomic binning, comparative biology and taxonomic classification.</title>
        <authorList>
            <person name="Goeker M."/>
        </authorList>
    </citation>
    <scope>NUCLEOTIDE SEQUENCE [LARGE SCALE GENOMIC DNA]</scope>
    <source>
        <strain evidence="12 13">DSM 21945</strain>
    </source>
</reference>
<comment type="caution">
    <text evidence="12">The sequence shown here is derived from an EMBL/GenBank/DDBJ whole genome shotgun (WGS) entry which is preliminary data.</text>
</comment>
<evidence type="ECO:0000256" key="10">
    <source>
        <dbReference type="SAM" id="SignalP"/>
    </source>
</evidence>
<dbReference type="PANTHER" id="PTHR33751">
    <property type="entry name" value="CBB3-TYPE CYTOCHROME C OXIDASE SUBUNIT FIXP"/>
    <property type="match status" value="1"/>
</dbReference>
<feature type="binding site" description="axial binding residue" evidence="9">
    <location>
        <position position="38"/>
    </location>
    <ligand>
        <name>heme c</name>
        <dbReference type="ChEBI" id="CHEBI:61717"/>
        <label>1</label>
    </ligand>
    <ligandPart>
        <name>Fe</name>
        <dbReference type="ChEBI" id="CHEBI:18248"/>
    </ligandPart>
</feature>
<evidence type="ECO:0000259" key="11">
    <source>
        <dbReference type="PROSITE" id="PS51007"/>
    </source>
</evidence>
<evidence type="ECO:0000256" key="3">
    <source>
        <dbReference type="ARBA" id="ARBA00022617"/>
    </source>
</evidence>
<dbReference type="EMBL" id="RJUL01000007">
    <property type="protein sequence ID" value="ROQ24267.1"/>
    <property type="molecule type" value="Genomic_DNA"/>
</dbReference>
<feature type="binding site" description="covalent" evidence="8">
    <location>
        <position position="37"/>
    </location>
    <ligand>
        <name>heme c</name>
        <dbReference type="ChEBI" id="CHEBI:61717"/>
        <label>1</label>
    </ligand>
</feature>
<organism evidence="12 13">
    <name type="scientific">Gallaecimonas pentaromativorans</name>
    <dbReference type="NCBI Taxonomy" id="584787"/>
    <lineage>
        <taxon>Bacteria</taxon>
        <taxon>Pseudomonadati</taxon>
        <taxon>Pseudomonadota</taxon>
        <taxon>Gammaproteobacteria</taxon>
        <taxon>Enterobacterales</taxon>
        <taxon>Gallaecimonadaceae</taxon>
        <taxon>Gallaecimonas</taxon>
    </lineage>
</organism>
<dbReference type="PIRSF" id="PIRSF000005">
    <property type="entry name" value="Cytochrome_c4"/>
    <property type="match status" value="1"/>
</dbReference>
<evidence type="ECO:0000256" key="6">
    <source>
        <dbReference type="ARBA" id="ARBA00022982"/>
    </source>
</evidence>
<feature type="binding site" description="axial binding residue" evidence="9">
    <location>
        <position position="141"/>
    </location>
    <ligand>
        <name>heme c</name>
        <dbReference type="ChEBI" id="CHEBI:61717"/>
        <label>2</label>
    </ligand>
    <ligandPart>
        <name>Fe</name>
        <dbReference type="ChEBI" id="CHEBI:18248"/>
    </ligandPart>
</feature>
<dbReference type="AlphaFoldDB" id="A0A3N1PB29"/>
<dbReference type="GO" id="GO:0005506">
    <property type="term" value="F:iron ion binding"/>
    <property type="evidence" value="ECO:0007669"/>
    <property type="project" value="InterPro"/>
</dbReference>
<dbReference type="PANTHER" id="PTHR33751:SF9">
    <property type="entry name" value="CYTOCHROME C4"/>
    <property type="match status" value="1"/>
</dbReference>
<dbReference type="InterPro" id="IPR050597">
    <property type="entry name" value="Cytochrome_c_Oxidase_Subunit"/>
</dbReference>
<dbReference type="SUPFAM" id="SSF46626">
    <property type="entry name" value="Cytochrome c"/>
    <property type="match status" value="2"/>
</dbReference>
<evidence type="ECO:0000256" key="1">
    <source>
        <dbReference type="ARBA" id="ARBA00004418"/>
    </source>
</evidence>
<feature type="binding site" description="covalent" evidence="8">
    <location>
        <position position="34"/>
    </location>
    <ligand>
        <name>heme c</name>
        <dbReference type="ChEBI" id="CHEBI:61717"/>
        <label>1</label>
    </ligand>
</feature>
<keyword evidence="13" id="KW-1185">Reference proteome</keyword>
<keyword evidence="5" id="KW-0574">Periplasm</keyword>
<comment type="subcellular location">
    <subcellularLocation>
        <location evidence="1">Periplasm</location>
    </subcellularLocation>
</comment>
<feature type="binding site" description="covalent" evidence="8">
    <location>
        <position position="140"/>
    </location>
    <ligand>
        <name>heme c</name>
        <dbReference type="ChEBI" id="CHEBI:61717"/>
        <label>2</label>
    </ligand>
</feature>
<evidence type="ECO:0000256" key="2">
    <source>
        <dbReference type="ARBA" id="ARBA00022448"/>
    </source>
</evidence>
<sequence length="207" mass="21745">MKKLLVAALMLGGLSGTATADGDAKAGQTKSAVCGACHGVDGNSPVAMYPRLAGQHASYMIKELADLKLGLTSGGKEGRYDPVMSAMAASLSPQDMADISAYFESQKPVQGKTPKADVTQGRQLYMGGDLARGITACTACHGPDGNGLGLAKYPDISGQYPEYIKAQLEKFRAGQRQNDPNHVMRDVAAKLTDNDIQLLANYLAGLH</sequence>
<feature type="domain" description="Cytochrome c" evidence="11">
    <location>
        <begin position="22"/>
        <end position="107"/>
    </location>
</feature>
<keyword evidence="4 9" id="KW-0479">Metal-binding</keyword>
<name>A0A3N1PB29_9GAMM</name>
<dbReference type="Gene3D" id="1.10.760.10">
    <property type="entry name" value="Cytochrome c-like domain"/>
    <property type="match status" value="2"/>
</dbReference>
<keyword evidence="7 9" id="KW-0408">Iron</keyword>